<dbReference type="AlphaFoldDB" id="A0A7I4A3P4"/>
<dbReference type="GO" id="GO:0006398">
    <property type="term" value="P:mRNA 3'-end processing by stem-loop binding and cleavage"/>
    <property type="evidence" value="ECO:0000318"/>
    <property type="project" value="GO_Central"/>
</dbReference>
<dbReference type="SUPFAM" id="SSF50182">
    <property type="entry name" value="Sm-like ribonucleoproteins"/>
    <property type="match status" value="1"/>
</dbReference>
<dbReference type="EMBL" id="ABEU02000011">
    <property type="status" value="NOT_ANNOTATED_CDS"/>
    <property type="molecule type" value="Genomic_DNA"/>
</dbReference>
<dbReference type="PANTHER" id="PTHR21196:SF1">
    <property type="entry name" value="U7 SNRNA-ASSOCIATED SM-LIKE PROTEIN LSM10"/>
    <property type="match status" value="1"/>
</dbReference>
<dbReference type="InterPro" id="IPR052840">
    <property type="entry name" value="U7_snRNA_Sm-like"/>
</dbReference>
<dbReference type="Gramene" id="Pp3c11_10290V3.4">
    <property type="protein sequence ID" value="Pp3c11_10290V3.4"/>
    <property type="gene ID" value="Pp3c11_10290"/>
</dbReference>
<keyword evidence="1" id="KW-0472">Membrane</keyword>
<dbReference type="GO" id="GO:0071208">
    <property type="term" value="F:histone pre-mRNA DCP binding"/>
    <property type="evidence" value="ECO:0000318"/>
    <property type="project" value="GO_Central"/>
</dbReference>
<reference evidence="3 4" key="2">
    <citation type="journal article" date="2018" name="Plant J.">
        <title>The Physcomitrella patens chromosome-scale assembly reveals moss genome structure and evolution.</title>
        <authorList>
            <person name="Lang D."/>
            <person name="Ullrich K.K."/>
            <person name="Murat F."/>
            <person name="Fuchs J."/>
            <person name="Jenkins J."/>
            <person name="Haas F.B."/>
            <person name="Piednoel M."/>
            <person name="Gundlach H."/>
            <person name="Van Bel M."/>
            <person name="Meyberg R."/>
            <person name="Vives C."/>
            <person name="Morata J."/>
            <person name="Symeonidi A."/>
            <person name="Hiss M."/>
            <person name="Muchero W."/>
            <person name="Kamisugi Y."/>
            <person name="Saleh O."/>
            <person name="Blanc G."/>
            <person name="Decker E.L."/>
            <person name="van Gessel N."/>
            <person name="Grimwood J."/>
            <person name="Hayes R.D."/>
            <person name="Graham S.W."/>
            <person name="Gunter L.E."/>
            <person name="McDaniel S.F."/>
            <person name="Hoernstein S.N.W."/>
            <person name="Larsson A."/>
            <person name="Li F.W."/>
            <person name="Perroud P.F."/>
            <person name="Phillips J."/>
            <person name="Ranjan P."/>
            <person name="Rokshar D.S."/>
            <person name="Rothfels C.J."/>
            <person name="Schneider L."/>
            <person name="Shu S."/>
            <person name="Stevenson D.W."/>
            <person name="Thummler F."/>
            <person name="Tillich M."/>
            <person name="Villarreal Aguilar J.C."/>
            <person name="Widiez T."/>
            <person name="Wong G.K."/>
            <person name="Wymore A."/>
            <person name="Zhang Y."/>
            <person name="Zimmer A.D."/>
            <person name="Quatrano R.S."/>
            <person name="Mayer K.F.X."/>
            <person name="Goodstein D."/>
            <person name="Casacuberta J.M."/>
            <person name="Vandepoele K."/>
            <person name="Reski R."/>
            <person name="Cuming A.C."/>
            <person name="Tuskan G.A."/>
            <person name="Maumus F."/>
            <person name="Salse J."/>
            <person name="Schmutz J."/>
            <person name="Rensing S.A."/>
        </authorList>
    </citation>
    <scope>NUCLEOTIDE SEQUENCE [LARGE SCALE GENOMIC DNA]</scope>
    <source>
        <strain evidence="3 4">cv. Gransden 2004</strain>
    </source>
</reference>
<name>A0A7I4A3P4_PHYPA</name>
<feature type="transmembrane region" description="Helical" evidence="1">
    <location>
        <begin position="27"/>
        <end position="54"/>
    </location>
</feature>
<evidence type="ECO:0000256" key="1">
    <source>
        <dbReference type="SAM" id="Phobius"/>
    </source>
</evidence>
<proteinExistence type="predicted"/>
<organism evidence="3 4">
    <name type="scientific">Physcomitrium patens</name>
    <name type="common">Spreading-leaved earth moss</name>
    <name type="synonym">Physcomitrella patens</name>
    <dbReference type="NCBI Taxonomy" id="3218"/>
    <lineage>
        <taxon>Eukaryota</taxon>
        <taxon>Viridiplantae</taxon>
        <taxon>Streptophyta</taxon>
        <taxon>Embryophyta</taxon>
        <taxon>Bryophyta</taxon>
        <taxon>Bryophytina</taxon>
        <taxon>Bryopsida</taxon>
        <taxon>Funariidae</taxon>
        <taxon>Funariales</taxon>
        <taxon>Funariaceae</taxon>
        <taxon>Physcomitrium</taxon>
    </lineage>
</organism>
<dbReference type="CDD" id="cd01733">
    <property type="entry name" value="LSm10"/>
    <property type="match status" value="1"/>
</dbReference>
<keyword evidence="1" id="KW-0812">Transmembrane</keyword>
<sequence>MKKSQMLTEAHATKAREQRPHLRGTRLFLFCFCFVASTFLRCCCCSSLFLFLSWSFFEGPKHRDIGAAACEMGKRGQRAFERTLVCVIQALMGLELLVELRNDLSIRGILDDCDNAMNVIIKDATVEDVEGVQKQLPLVFLRGSNIRFVHIPDNVDIMKLVEERVSVNADSSARVHVCTVSILQGLIIFYTHRLGVLVFLFGRIGL</sequence>
<evidence type="ECO:0000313" key="4">
    <source>
        <dbReference type="Proteomes" id="UP000006727"/>
    </source>
</evidence>
<dbReference type="Pfam" id="PF01423">
    <property type="entry name" value="LSM"/>
    <property type="match status" value="1"/>
</dbReference>
<gene>
    <name evidence="3" type="primary">LOC112288690</name>
</gene>
<dbReference type="PROSITE" id="PS52002">
    <property type="entry name" value="SM"/>
    <property type="match status" value="1"/>
</dbReference>
<protein>
    <recommendedName>
        <fullName evidence="2">Sm domain-containing protein</fullName>
    </recommendedName>
</protein>
<dbReference type="SMART" id="SM00651">
    <property type="entry name" value="Sm"/>
    <property type="match status" value="1"/>
</dbReference>
<dbReference type="Proteomes" id="UP000006727">
    <property type="component" value="Chromosome 11"/>
</dbReference>
<dbReference type="Gene3D" id="2.30.30.100">
    <property type="match status" value="1"/>
</dbReference>
<keyword evidence="1" id="KW-1133">Transmembrane helix</keyword>
<evidence type="ECO:0000313" key="3">
    <source>
        <dbReference type="EnsemblPlants" id="Pp3c11_10290V3.4"/>
    </source>
</evidence>
<dbReference type="InParanoid" id="A0A7I4A3P4"/>
<dbReference type="PANTHER" id="PTHR21196">
    <property type="entry name" value="U7 SNRNA-ASSOCIATED SM-LIKE PROTEIN LSM10"/>
    <property type="match status" value="1"/>
</dbReference>
<feature type="domain" description="Sm" evidence="2">
    <location>
        <begin position="83"/>
        <end position="155"/>
    </location>
</feature>
<reference evidence="3" key="3">
    <citation type="submission" date="2020-12" db="UniProtKB">
        <authorList>
            <consortium name="EnsemblPlants"/>
        </authorList>
    </citation>
    <scope>IDENTIFICATION</scope>
</reference>
<dbReference type="InterPro" id="IPR047575">
    <property type="entry name" value="Sm"/>
</dbReference>
<accession>A0A7I4A3P4</accession>
<dbReference type="GO" id="GO:0016604">
    <property type="term" value="C:nuclear body"/>
    <property type="evidence" value="ECO:0000318"/>
    <property type="project" value="GO_Central"/>
</dbReference>
<keyword evidence="4" id="KW-1185">Reference proteome</keyword>
<evidence type="ECO:0000259" key="2">
    <source>
        <dbReference type="PROSITE" id="PS52002"/>
    </source>
</evidence>
<dbReference type="GO" id="GO:0071254">
    <property type="term" value="C:cytoplasmic U snRNP body"/>
    <property type="evidence" value="ECO:0000318"/>
    <property type="project" value="GO_Central"/>
</dbReference>
<reference evidence="3 4" key="1">
    <citation type="journal article" date="2008" name="Science">
        <title>The Physcomitrella genome reveals evolutionary insights into the conquest of land by plants.</title>
        <authorList>
            <person name="Rensing S."/>
            <person name="Lang D."/>
            <person name="Zimmer A."/>
            <person name="Terry A."/>
            <person name="Salamov A."/>
            <person name="Shapiro H."/>
            <person name="Nishiyama T."/>
            <person name="Perroud P.-F."/>
            <person name="Lindquist E."/>
            <person name="Kamisugi Y."/>
            <person name="Tanahashi T."/>
            <person name="Sakakibara K."/>
            <person name="Fujita T."/>
            <person name="Oishi K."/>
            <person name="Shin-I T."/>
            <person name="Kuroki Y."/>
            <person name="Toyoda A."/>
            <person name="Suzuki Y."/>
            <person name="Hashimoto A."/>
            <person name="Yamaguchi K."/>
            <person name="Sugano A."/>
            <person name="Kohara Y."/>
            <person name="Fujiyama A."/>
            <person name="Anterola A."/>
            <person name="Aoki S."/>
            <person name="Ashton N."/>
            <person name="Barbazuk W.B."/>
            <person name="Barker E."/>
            <person name="Bennetzen J."/>
            <person name="Bezanilla M."/>
            <person name="Blankenship R."/>
            <person name="Cho S.H."/>
            <person name="Dutcher S."/>
            <person name="Estelle M."/>
            <person name="Fawcett J.A."/>
            <person name="Gundlach H."/>
            <person name="Hanada K."/>
            <person name="Heyl A."/>
            <person name="Hicks K.A."/>
            <person name="Hugh J."/>
            <person name="Lohr M."/>
            <person name="Mayer K."/>
            <person name="Melkozernov A."/>
            <person name="Murata T."/>
            <person name="Nelson D."/>
            <person name="Pils B."/>
            <person name="Prigge M."/>
            <person name="Reiss B."/>
            <person name="Renner T."/>
            <person name="Rombauts S."/>
            <person name="Rushton P."/>
            <person name="Sanderfoot A."/>
            <person name="Schween G."/>
            <person name="Shiu S.-H."/>
            <person name="Stueber K."/>
            <person name="Theodoulou F.L."/>
            <person name="Tu H."/>
            <person name="Van de Peer Y."/>
            <person name="Verrier P.J."/>
            <person name="Waters E."/>
            <person name="Wood A."/>
            <person name="Yang L."/>
            <person name="Cove D."/>
            <person name="Cuming A."/>
            <person name="Hasebe M."/>
            <person name="Lucas S."/>
            <person name="Mishler D.B."/>
            <person name="Reski R."/>
            <person name="Grigoriev I."/>
            <person name="Quatrano R.S."/>
            <person name="Boore J.L."/>
        </authorList>
    </citation>
    <scope>NUCLEOTIDE SEQUENCE [LARGE SCALE GENOMIC DNA]</scope>
    <source>
        <strain evidence="3 4">cv. Gransden 2004</strain>
    </source>
</reference>
<dbReference type="InterPro" id="IPR001163">
    <property type="entry name" value="Sm_dom_euk/arc"/>
</dbReference>
<dbReference type="InterPro" id="IPR010920">
    <property type="entry name" value="LSM_dom_sf"/>
</dbReference>
<dbReference type="GO" id="GO:0071209">
    <property type="term" value="F:U7 snRNA binding"/>
    <property type="evidence" value="ECO:0000318"/>
    <property type="project" value="GO_Central"/>
</dbReference>
<dbReference type="EnsemblPlants" id="Pp3c11_10290V3.4">
    <property type="protein sequence ID" value="Pp3c11_10290V3.4"/>
    <property type="gene ID" value="Pp3c11_10290"/>
</dbReference>